<dbReference type="CDD" id="cd09274">
    <property type="entry name" value="RNase_HI_RT_Ty3"/>
    <property type="match status" value="1"/>
</dbReference>
<evidence type="ECO:0000313" key="11">
    <source>
        <dbReference type="Proteomes" id="UP000663879"/>
    </source>
</evidence>
<evidence type="ECO:0000259" key="9">
    <source>
        <dbReference type="PROSITE" id="PS50878"/>
    </source>
</evidence>
<dbReference type="Gene3D" id="2.40.70.10">
    <property type="entry name" value="Acid Proteases"/>
    <property type="match status" value="1"/>
</dbReference>
<accession>A0A814F0R4</accession>
<dbReference type="GO" id="GO:0004519">
    <property type="term" value="F:endonuclease activity"/>
    <property type="evidence" value="ECO:0007669"/>
    <property type="project" value="UniProtKB-KW"/>
</dbReference>
<comment type="caution">
    <text evidence="10">The sequence shown here is derived from an EMBL/GenBank/DDBJ whole genome shotgun (WGS) entry which is preliminary data.</text>
</comment>
<keyword evidence="3" id="KW-0548">Nucleotidyltransferase</keyword>
<keyword evidence="6" id="KW-0378">Hydrolase</keyword>
<keyword evidence="2" id="KW-0808">Transferase</keyword>
<dbReference type="EMBL" id="CAJNOC010003300">
    <property type="protein sequence ID" value="CAF0976548.1"/>
    <property type="molecule type" value="Genomic_DNA"/>
</dbReference>
<dbReference type="CDD" id="cd00303">
    <property type="entry name" value="retropepsin_like"/>
    <property type="match status" value="1"/>
</dbReference>
<keyword evidence="7" id="KW-0695">RNA-directed DNA polymerase</keyword>
<dbReference type="InterPro" id="IPR021109">
    <property type="entry name" value="Peptidase_aspartic_dom_sf"/>
</dbReference>
<evidence type="ECO:0000256" key="8">
    <source>
        <dbReference type="ARBA" id="ARBA00023268"/>
    </source>
</evidence>
<dbReference type="InterPro" id="IPR050951">
    <property type="entry name" value="Retrovirus_Pol_polyprotein"/>
</dbReference>
<evidence type="ECO:0000256" key="5">
    <source>
        <dbReference type="ARBA" id="ARBA00022759"/>
    </source>
</evidence>
<evidence type="ECO:0000256" key="2">
    <source>
        <dbReference type="ARBA" id="ARBA00022679"/>
    </source>
</evidence>
<evidence type="ECO:0000256" key="1">
    <source>
        <dbReference type="ARBA" id="ARBA00022670"/>
    </source>
</evidence>
<organism evidence="10 11">
    <name type="scientific">Brachionus calyciflorus</name>
    <dbReference type="NCBI Taxonomy" id="104777"/>
    <lineage>
        <taxon>Eukaryota</taxon>
        <taxon>Metazoa</taxon>
        <taxon>Spiralia</taxon>
        <taxon>Gnathifera</taxon>
        <taxon>Rotifera</taxon>
        <taxon>Eurotatoria</taxon>
        <taxon>Monogononta</taxon>
        <taxon>Pseudotrocha</taxon>
        <taxon>Ploima</taxon>
        <taxon>Brachionidae</taxon>
        <taxon>Brachionus</taxon>
    </lineage>
</organism>
<dbReference type="Pfam" id="PF00078">
    <property type="entry name" value="RVT_1"/>
    <property type="match status" value="1"/>
</dbReference>
<keyword evidence="8" id="KW-0511">Multifunctional enzyme</keyword>
<dbReference type="InterPro" id="IPR043128">
    <property type="entry name" value="Rev_trsase/Diguanyl_cyclase"/>
</dbReference>
<dbReference type="AlphaFoldDB" id="A0A814F0R4"/>
<evidence type="ECO:0000256" key="4">
    <source>
        <dbReference type="ARBA" id="ARBA00022722"/>
    </source>
</evidence>
<dbReference type="FunFam" id="3.10.20.370:FF:000001">
    <property type="entry name" value="Retrovirus-related Pol polyprotein from transposon 17.6-like protein"/>
    <property type="match status" value="1"/>
</dbReference>
<feature type="domain" description="Reverse transcriptase" evidence="9">
    <location>
        <begin position="363"/>
        <end position="542"/>
    </location>
</feature>
<proteinExistence type="predicted"/>
<dbReference type="GO" id="GO:0006508">
    <property type="term" value="P:proteolysis"/>
    <property type="evidence" value="ECO:0007669"/>
    <property type="project" value="UniProtKB-KW"/>
</dbReference>
<dbReference type="InterPro" id="IPR000477">
    <property type="entry name" value="RT_dom"/>
</dbReference>
<dbReference type="GO" id="GO:0003964">
    <property type="term" value="F:RNA-directed DNA polymerase activity"/>
    <property type="evidence" value="ECO:0007669"/>
    <property type="project" value="UniProtKB-KW"/>
</dbReference>
<protein>
    <recommendedName>
        <fullName evidence="9">Reverse transcriptase domain-containing protein</fullName>
    </recommendedName>
</protein>
<dbReference type="SUPFAM" id="SSF56672">
    <property type="entry name" value="DNA/RNA polymerases"/>
    <property type="match status" value="1"/>
</dbReference>
<dbReference type="Gene3D" id="3.30.70.270">
    <property type="match status" value="2"/>
</dbReference>
<dbReference type="FunFam" id="3.30.70.270:FF:000026">
    <property type="entry name" value="Transposon Ty3-G Gag-Pol polyprotein"/>
    <property type="match status" value="1"/>
</dbReference>
<gene>
    <name evidence="10" type="ORF">OXX778_LOCUS15196</name>
</gene>
<evidence type="ECO:0000313" key="10">
    <source>
        <dbReference type="EMBL" id="CAF0976548.1"/>
    </source>
</evidence>
<keyword evidence="4" id="KW-0540">Nuclease</keyword>
<reference evidence="10" key="1">
    <citation type="submission" date="2021-02" db="EMBL/GenBank/DDBJ databases">
        <authorList>
            <person name="Nowell W R."/>
        </authorList>
    </citation>
    <scope>NUCLEOTIDE SEQUENCE</scope>
    <source>
        <strain evidence="10">Ploen Becks lab</strain>
    </source>
</reference>
<dbReference type="InterPro" id="IPR041577">
    <property type="entry name" value="RT_RNaseH_2"/>
</dbReference>
<evidence type="ECO:0000256" key="6">
    <source>
        <dbReference type="ARBA" id="ARBA00022801"/>
    </source>
</evidence>
<sequence>MRRECRINLNKVDEKLTSQVTTKAENNSIGHEKSLPRVDIKFGFDGTGIILKTLIDCGSSSSFINAEKLPLKIKKSLSEFIDSNGTSKNIYNFELICVRLSGSFFKNGEVKGVQCDLNLEIGKWKGIHKFIIVNNMQDEMAILGFDFLKRYKWNFDPKTEELAIFDESGPVFCVTAADELIPPRTEKILTVALNNIQLTPGVVVFEPMFLEKEGLGIAASIDKLTGNEIKINVVNVSDEPILLKKDEVIGQIEHPSQVLDTKFVVDSSDRLDKLAEALDKHIGSNLSFENNDKLRNLIMRFSDVISLNDLDLDVISLNDLDLGSTDLTTHRINLKTETPIKSSPYKTNHVMRRELETQIKKMSDANVIEESDSPFASPVVLVRKKDGTYRFCIDFRKLNEQTIKDAYPIPRIDEVIEPVFDAKIFTIIDLIQGYWQVEIDEQDKHKTAFITTSGLYHFNKMPFGLCNAPATFQRLMNKVLTGILWKRCIVYLDDIIIYAKTFSDHLEALEEVFKRLSRAGLKIKLSKYHFITNTVRYLGFLITADGLKADPSKVSAILNVEVPKNVKDVRAFLGMASYYRRFMPNFSHIAEPLTNLTHKKITFKWTQECDISFNEIKKLLTKAPVLKLPDVDKPFILQCDASGKALGAVLAQINADGYVQPIAYASRALTETEQKYTTTEREGLVIVWALTYFKYLICDQPVDVCTDHRPLAFMRSVQEPYGRIGRF</sequence>
<evidence type="ECO:0000256" key="3">
    <source>
        <dbReference type="ARBA" id="ARBA00022695"/>
    </source>
</evidence>
<keyword evidence="11" id="KW-1185">Reference proteome</keyword>
<dbReference type="PANTHER" id="PTHR37984:SF5">
    <property type="entry name" value="PROTEIN NYNRIN-LIKE"/>
    <property type="match status" value="1"/>
</dbReference>
<dbReference type="PANTHER" id="PTHR37984">
    <property type="entry name" value="PROTEIN CBG26694"/>
    <property type="match status" value="1"/>
</dbReference>
<dbReference type="Gene3D" id="3.10.20.370">
    <property type="match status" value="1"/>
</dbReference>
<dbReference type="PROSITE" id="PS50878">
    <property type="entry name" value="RT_POL"/>
    <property type="match status" value="1"/>
</dbReference>
<dbReference type="FunFam" id="3.10.10.10:FF:000007">
    <property type="entry name" value="Retrovirus-related Pol polyprotein from transposon 17.6-like Protein"/>
    <property type="match status" value="1"/>
</dbReference>
<feature type="non-terminal residue" evidence="10">
    <location>
        <position position="1"/>
    </location>
</feature>
<keyword evidence="5" id="KW-0255">Endonuclease</keyword>
<name>A0A814F0R4_9BILA</name>
<dbReference type="Pfam" id="PF17919">
    <property type="entry name" value="RT_RNaseH_2"/>
    <property type="match status" value="1"/>
</dbReference>
<dbReference type="CDD" id="cd01647">
    <property type="entry name" value="RT_LTR"/>
    <property type="match status" value="1"/>
</dbReference>
<dbReference type="InterPro" id="IPR043502">
    <property type="entry name" value="DNA/RNA_pol_sf"/>
</dbReference>
<dbReference type="Gene3D" id="3.10.10.10">
    <property type="entry name" value="HIV Type 1 Reverse Transcriptase, subunit A, domain 1"/>
    <property type="match status" value="1"/>
</dbReference>
<dbReference type="Proteomes" id="UP000663879">
    <property type="component" value="Unassembled WGS sequence"/>
</dbReference>
<dbReference type="GO" id="GO:0008233">
    <property type="term" value="F:peptidase activity"/>
    <property type="evidence" value="ECO:0007669"/>
    <property type="project" value="UniProtKB-KW"/>
</dbReference>
<keyword evidence="1" id="KW-0645">Protease</keyword>
<evidence type="ECO:0000256" key="7">
    <source>
        <dbReference type="ARBA" id="ARBA00022918"/>
    </source>
</evidence>
<dbReference type="OrthoDB" id="10000497at2759"/>